<dbReference type="AlphaFoldDB" id="A0A0A9TT88"/>
<reference evidence="2" key="2">
    <citation type="journal article" date="2015" name="Data Brief">
        <title>Shoot transcriptome of the giant reed, Arundo donax.</title>
        <authorList>
            <person name="Barrero R.A."/>
            <person name="Guerrero F.D."/>
            <person name="Moolhuijzen P."/>
            <person name="Goolsby J.A."/>
            <person name="Tidwell J."/>
            <person name="Bellgard S.E."/>
            <person name="Bellgard M.I."/>
        </authorList>
    </citation>
    <scope>NUCLEOTIDE SEQUENCE</scope>
    <source>
        <tissue evidence="2">Shoot tissue taken approximately 20 cm above the soil surface</tissue>
    </source>
</reference>
<reference evidence="2" key="1">
    <citation type="submission" date="2014-09" db="EMBL/GenBank/DDBJ databases">
        <authorList>
            <person name="Magalhaes I.L.F."/>
            <person name="Oliveira U."/>
            <person name="Santos F.R."/>
            <person name="Vidigal T.H.D.A."/>
            <person name="Brescovit A.D."/>
            <person name="Santos A.J."/>
        </authorList>
    </citation>
    <scope>NUCLEOTIDE SEQUENCE</scope>
    <source>
        <tissue evidence="2">Shoot tissue taken approximately 20 cm above the soil surface</tissue>
    </source>
</reference>
<dbReference type="PANTHER" id="PTHR33074">
    <property type="entry name" value="EXPRESSED PROTEIN-RELATED"/>
    <property type="match status" value="1"/>
</dbReference>
<dbReference type="EMBL" id="GBRH01280331">
    <property type="protein sequence ID" value="JAD17564.1"/>
    <property type="molecule type" value="Transcribed_RNA"/>
</dbReference>
<protein>
    <submittedName>
        <fullName evidence="2">Uncharacterized protein</fullName>
    </submittedName>
</protein>
<dbReference type="Pfam" id="PF07762">
    <property type="entry name" value="DUF1618"/>
    <property type="match status" value="1"/>
</dbReference>
<dbReference type="PANTHER" id="PTHR33074:SF139">
    <property type="entry name" value="OS09G0567000 PROTEIN"/>
    <property type="match status" value="1"/>
</dbReference>
<sequence length="473" mass="52185">MGRVFLSRASRRPPTDRGDGADLSKAARPSWILLDFSAYVANECNSTTATCKFRGDKDFQVTFFPADPPLVSYFCIYCSGLKTSDYATEPKVLATEANLVLFRVAIGTPQDLCYPSAHEYFIYSAGGDGPGDAPSLEHLLHPYPYIFHDTRVGLLSYDTGGYTVAALRDDSSSLYRQDGPVGPGHYDVCILHSRDKVWASRAVNVPLQEQQKQSSVGFCHDTSKVITIGGERGTMAFVDLWRGILQYDVLGDDPSLRYTLLPEISLGRKEYSVNPLYTRDIAVVKGHIKYVEMLTEVKRSTGSDGWKAATWSMLATTTNPEDTWLPEGNLEASNIRDHKNLLRFVLPKLNHAKGQPQPTLGSLHTGHPALSLHNDDIVYFMAKVEPMDIKACVIAVDMKRQVVEGVAEFGAERTRGISWTYMHSRISSYLKMAPGTKDASLKMKKKGMMKGASSKKETKSSKYILAGVGSKGA</sequence>
<feature type="compositionally biased region" description="Basic and acidic residues" evidence="1">
    <location>
        <begin position="13"/>
        <end position="22"/>
    </location>
</feature>
<organism evidence="2">
    <name type="scientific">Arundo donax</name>
    <name type="common">Giant reed</name>
    <name type="synonym">Donax arundinaceus</name>
    <dbReference type="NCBI Taxonomy" id="35708"/>
    <lineage>
        <taxon>Eukaryota</taxon>
        <taxon>Viridiplantae</taxon>
        <taxon>Streptophyta</taxon>
        <taxon>Embryophyta</taxon>
        <taxon>Tracheophyta</taxon>
        <taxon>Spermatophyta</taxon>
        <taxon>Magnoliopsida</taxon>
        <taxon>Liliopsida</taxon>
        <taxon>Poales</taxon>
        <taxon>Poaceae</taxon>
        <taxon>PACMAD clade</taxon>
        <taxon>Arundinoideae</taxon>
        <taxon>Arundineae</taxon>
        <taxon>Arundo</taxon>
    </lineage>
</organism>
<name>A0A0A9TT88_ARUDO</name>
<proteinExistence type="predicted"/>
<feature type="region of interest" description="Disordered" evidence="1">
    <location>
        <begin position="1"/>
        <end position="23"/>
    </location>
</feature>
<evidence type="ECO:0000313" key="2">
    <source>
        <dbReference type="EMBL" id="JAD17564.1"/>
    </source>
</evidence>
<accession>A0A0A9TT88</accession>
<dbReference type="InterPro" id="IPR011676">
    <property type="entry name" value="DUF1618"/>
</dbReference>
<evidence type="ECO:0000256" key="1">
    <source>
        <dbReference type="SAM" id="MobiDB-lite"/>
    </source>
</evidence>